<evidence type="ECO:0000313" key="1">
    <source>
        <dbReference type="EMBL" id="GAP36662.1"/>
    </source>
</evidence>
<proteinExistence type="predicted"/>
<gene>
    <name evidence="1" type="ORF">ISF6_2502</name>
</gene>
<dbReference type="GO" id="GO:0032259">
    <property type="term" value="P:methylation"/>
    <property type="evidence" value="ECO:0007669"/>
    <property type="project" value="UniProtKB-KW"/>
</dbReference>
<organism evidence="1 2">
    <name type="scientific">Piscinibacter sakaiensis</name>
    <name type="common">Ideonella sakaiensis</name>
    <dbReference type="NCBI Taxonomy" id="1547922"/>
    <lineage>
        <taxon>Bacteria</taxon>
        <taxon>Pseudomonadati</taxon>
        <taxon>Pseudomonadota</taxon>
        <taxon>Betaproteobacteria</taxon>
        <taxon>Burkholderiales</taxon>
        <taxon>Sphaerotilaceae</taxon>
        <taxon>Piscinibacter</taxon>
    </lineage>
</organism>
<name>A0A0K8P1Y5_PISS1</name>
<dbReference type="InterPro" id="IPR029063">
    <property type="entry name" value="SAM-dependent_MTases_sf"/>
</dbReference>
<dbReference type="STRING" id="1547922.ISF6_2502"/>
<sequence length="208" mass="23483">MASPSLHDPHDPHAAARARHLDLGCGAAPRNPYGRPALHGIDIRPFAAQVPFEFRAANVVVDPIPYEADHFGSVSAFDFLEHVPRVLPAPGGGTRFPFVELMGEVWRVLAPGGRFYALTPVFPHPEVFQDPTHVNVLTVRTHEYFCGERPYAANYGFPGRFRALRAERVVSRDAEQAGDFDWAQRLRRWRRRLKGQLSHVCWELEAIK</sequence>
<keyword evidence="1" id="KW-0489">Methyltransferase</keyword>
<keyword evidence="1" id="KW-0808">Transferase</keyword>
<comment type="caution">
    <text evidence="1">The sequence shown here is derived from an EMBL/GenBank/DDBJ whole genome shotgun (WGS) entry which is preliminary data.</text>
</comment>
<dbReference type="OrthoDB" id="108476at2"/>
<protein>
    <submittedName>
        <fullName evidence="1">SAM-dependent methyltransferases</fullName>
    </submittedName>
</protein>
<dbReference type="EMBL" id="BBYR01000037">
    <property type="protein sequence ID" value="GAP36662.1"/>
    <property type="molecule type" value="Genomic_DNA"/>
</dbReference>
<dbReference type="RefSeq" id="WP_054020637.1">
    <property type="nucleotide sequence ID" value="NZ_BBYR01000037.1"/>
</dbReference>
<keyword evidence="2" id="KW-1185">Reference proteome</keyword>
<dbReference type="Proteomes" id="UP000037660">
    <property type="component" value="Unassembled WGS sequence"/>
</dbReference>
<dbReference type="SUPFAM" id="SSF53335">
    <property type="entry name" value="S-adenosyl-L-methionine-dependent methyltransferases"/>
    <property type="match status" value="1"/>
</dbReference>
<reference evidence="1 2" key="2">
    <citation type="journal article" date="2016" name="Science">
        <title>A bacterium that degrades and assimilates poly(ethylene terephthalate).</title>
        <authorList>
            <person name="Yoshida S."/>
            <person name="Hiraga K."/>
            <person name="Takehana T."/>
            <person name="Taniguchi I."/>
            <person name="Yamaji H."/>
            <person name="Maeda Y."/>
            <person name="Toyohara K."/>
            <person name="Miyamoto K."/>
            <person name="Kimura Y."/>
            <person name="Oda K."/>
        </authorList>
    </citation>
    <scope>NUCLEOTIDE SEQUENCE [LARGE SCALE GENOMIC DNA]</scope>
    <source>
        <strain evidence="2">NBRC 110686 / TISTR 2288 / 201-F6</strain>
    </source>
</reference>
<reference evidence="2" key="1">
    <citation type="submission" date="2015-07" db="EMBL/GenBank/DDBJ databases">
        <title>Discovery of a poly(ethylene terephthalate assimilation.</title>
        <authorList>
            <person name="Yoshida S."/>
            <person name="Hiraga K."/>
            <person name="Takehana T."/>
            <person name="Taniguchi I."/>
            <person name="Yamaji H."/>
            <person name="Maeda Y."/>
            <person name="Toyohara K."/>
            <person name="Miyamoto K."/>
            <person name="Kimura Y."/>
            <person name="Oda K."/>
        </authorList>
    </citation>
    <scope>NUCLEOTIDE SEQUENCE [LARGE SCALE GENOMIC DNA]</scope>
    <source>
        <strain evidence="2">NBRC 110686 / TISTR 2288 / 201-F6</strain>
    </source>
</reference>
<dbReference type="Gene3D" id="3.40.50.150">
    <property type="entry name" value="Vaccinia Virus protein VP39"/>
    <property type="match status" value="1"/>
</dbReference>
<dbReference type="AlphaFoldDB" id="A0A0K8P1Y5"/>
<evidence type="ECO:0000313" key="2">
    <source>
        <dbReference type="Proteomes" id="UP000037660"/>
    </source>
</evidence>
<dbReference type="GO" id="GO:0008168">
    <property type="term" value="F:methyltransferase activity"/>
    <property type="evidence" value="ECO:0007669"/>
    <property type="project" value="UniProtKB-KW"/>
</dbReference>
<accession>A0A0K8P1Y5</accession>